<evidence type="ECO:0000256" key="6">
    <source>
        <dbReference type="ARBA" id="ARBA00022741"/>
    </source>
</evidence>
<evidence type="ECO:0000256" key="10">
    <source>
        <dbReference type="ARBA" id="ARBA00030057"/>
    </source>
</evidence>
<dbReference type="Gene3D" id="3.40.50.800">
    <property type="entry name" value="Anticodon-binding domain"/>
    <property type="match status" value="1"/>
</dbReference>
<dbReference type="InterPro" id="IPR045864">
    <property type="entry name" value="aa-tRNA-synth_II/BPL/LPL"/>
</dbReference>
<dbReference type="NCBIfam" id="TIGR00389">
    <property type="entry name" value="glyS_dimeric"/>
    <property type="match status" value="1"/>
</dbReference>
<dbReference type="InterPro" id="IPR004154">
    <property type="entry name" value="Anticodon-bd"/>
</dbReference>
<dbReference type="CDD" id="cd00858">
    <property type="entry name" value="GlyRS_anticodon"/>
    <property type="match status" value="1"/>
</dbReference>
<evidence type="ECO:0000256" key="7">
    <source>
        <dbReference type="ARBA" id="ARBA00022840"/>
    </source>
</evidence>
<keyword evidence="13" id="KW-1185">Reference proteome</keyword>
<dbReference type="OrthoDB" id="6113at2157"/>
<accession>A0A1I3CQ78</accession>
<evidence type="ECO:0000313" key="12">
    <source>
        <dbReference type="EMBL" id="SFH76486.1"/>
    </source>
</evidence>
<dbReference type="GO" id="GO:0005524">
    <property type="term" value="F:ATP binding"/>
    <property type="evidence" value="ECO:0007669"/>
    <property type="project" value="UniProtKB-KW"/>
</dbReference>
<dbReference type="InterPro" id="IPR033731">
    <property type="entry name" value="GlyRS-like_core"/>
</dbReference>
<dbReference type="PRINTS" id="PR01043">
    <property type="entry name" value="TRNASYNTHGLY"/>
</dbReference>
<dbReference type="GO" id="GO:0005737">
    <property type="term" value="C:cytoplasm"/>
    <property type="evidence" value="ECO:0007669"/>
    <property type="project" value="UniProtKB-SubCell"/>
</dbReference>
<dbReference type="PANTHER" id="PTHR10745">
    <property type="entry name" value="GLYCYL-TRNA SYNTHETASE/DNA POLYMERASE SUBUNIT GAMMA-2"/>
    <property type="match status" value="1"/>
</dbReference>
<organism evidence="12 13">
    <name type="scientific">Halorubrum aquaticum</name>
    <dbReference type="NCBI Taxonomy" id="387340"/>
    <lineage>
        <taxon>Archaea</taxon>
        <taxon>Methanobacteriati</taxon>
        <taxon>Methanobacteriota</taxon>
        <taxon>Stenosarchaea group</taxon>
        <taxon>Halobacteria</taxon>
        <taxon>Halobacteriales</taxon>
        <taxon>Haloferacaceae</taxon>
        <taxon>Halorubrum</taxon>
    </lineage>
</organism>
<dbReference type="InterPro" id="IPR002315">
    <property type="entry name" value="tRNA-synt_gly"/>
</dbReference>
<dbReference type="Pfam" id="PF00587">
    <property type="entry name" value="tRNA-synt_2b"/>
    <property type="match status" value="1"/>
</dbReference>
<evidence type="ECO:0000256" key="8">
    <source>
        <dbReference type="ARBA" id="ARBA00022917"/>
    </source>
</evidence>
<keyword evidence="5" id="KW-0436">Ligase</keyword>
<keyword evidence="9 12" id="KW-0030">Aminoacyl-tRNA synthetase</keyword>
<keyword evidence="6" id="KW-0547">Nucleotide-binding</keyword>
<dbReference type="GO" id="GO:0006426">
    <property type="term" value="P:glycyl-tRNA aminoacylation"/>
    <property type="evidence" value="ECO:0007669"/>
    <property type="project" value="InterPro"/>
</dbReference>
<dbReference type="InterPro" id="IPR002314">
    <property type="entry name" value="aa-tRNA-synt_IIb"/>
</dbReference>
<dbReference type="GO" id="GO:0004820">
    <property type="term" value="F:glycine-tRNA ligase activity"/>
    <property type="evidence" value="ECO:0007669"/>
    <property type="project" value="UniProtKB-EC"/>
</dbReference>
<evidence type="ECO:0000256" key="1">
    <source>
        <dbReference type="ARBA" id="ARBA00004496"/>
    </source>
</evidence>
<dbReference type="Pfam" id="PF03129">
    <property type="entry name" value="HGTP_anticodon"/>
    <property type="match status" value="1"/>
</dbReference>
<evidence type="ECO:0000256" key="4">
    <source>
        <dbReference type="ARBA" id="ARBA00022490"/>
    </source>
</evidence>
<dbReference type="EMBL" id="FOPZ01000026">
    <property type="protein sequence ID" value="SFH76486.1"/>
    <property type="molecule type" value="Genomic_DNA"/>
</dbReference>
<dbReference type="PANTHER" id="PTHR10745:SF0">
    <property type="entry name" value="GLYCINE--TRNA LIGASE"/>
    <property type="match status" value="1"/>
</dbReference>
<dbReference type="Proteomes" id="UP000323537">
    <property type="component" value="Unassembled WGS sequence"/>
</dbReference>
<dbReference type="AlphaFoldDB" id="A0A1I3CQ78"/>
<reference evidence="12 13" key="1">
    <citation type="submission" date="2016-10" db="EMBL/GenBank/DDBJ databases">
        <authorList>
            <person name="Varghese N."/>
            <person name="Submissions S."/>
        </authorList>
    </citation>
    <scope>NUCLEOTIDE SEQUENCE [LARGE SCALE GENOMIC DNA]</scope>
    <source>
        <strain evidence="12 13">CGMCC 1.6377</strain>
    </source>
</reference>
<gene>
    <name evidence="12" type="ORF">SAMN04488066_12628</name>
</gene>
<dbReference type="FunFam" id="3.30.40.230:FF:000005">
    <property type="entry name" value="Glycine--tRNA ligase"/>
    <property type="match status" value="1"/>
</dbReference>
<dbReference type="SUPFAM" id="SSF55681">
    <property type="entry name" value="Class II aaRS and biotin synthetases"/>
    <property type="match status" value="1"/>
</dbReference>
<feature type="domain" description="Aminoacyl-transfer RNA synthetases class-II family profile" evidence="11">
    <location>
        <begin position="5"/>
        <end position="480"/>
    </location>
</feature>
<comment type="subcellular location">
    <subcellularLocation>
        <location evidence="1">Cytoplasm</location>
    </subcellularLocation>
</comment>
<dbReference type="RefSeq" id="WP_149785613.1">
    <property type="nucleotide sequence ID" value="NZ_BAAADP010000003.1"/>
</dbReference>
<dbReference type="NCBIfam" id="NF003211">
    <property type="entry name" value="PRK04173.1"/>
    <property type="match status" value="1"/>
</dbReference>
<evidence type="ECO:0000256" key="2">
    <source>
        <dbReference type="ARBA" id="ARBA00008226"/>
    </source>
</evidence>
<protein>
    <recommendedName>
        <fullName evidence="3">glycine--tRNA ligase</fullName>
        <ecNumber evidence="3">6.1.1.14</ecNumber>
    </recommendedName>
    <alternativeName>
        <fullName evidence="10">Diadenosine tetraphosphate synthetase</fullName>
    </alternativeName>
</protein>
<proteinExistence type="inferred from homology"/>
<dbReference type="PROSITE" id="PS50862">
    <property type="entry name" value="AA_TRNA_LIGASE_II"/>
    <property type="match status" value="1"/>
</dbReference>
<dbReference type="Gene3D" id="3.30.40.230">
    <property type="match status" value="1"/>
</dbReference>
<dbReference type="EC" id="6.1.1.14" evidence="3"/>
<keyword evidence="8" id="KW-0648">Protein biosynthesis</keyword>
<dbReference type="InterPro" id="IPR006195">
    <property type="entry name" value="aa-tRNA-synth_II"/>
</dbReference>
<comment type="similarity">
    <text evidence="2">Belongs to the class-II aminoacyl-tRNA synthetase family.</text>
</comment>
<dbReference type="InterPro" id="IPR036621">
    <property type="entry name" value="Anticodon-bd_dom_sf"/>
</dbReference>
<evidence type="ECO:0000313" key="13">
    <source>
        <dbReference type="Proteomes" id="UP000323537"/>
    </source>
</evidence>
<evidence type="ECO:0000256" key="5">
    <source>
        <dbReference type="ARBA" id="ARBA00022598"/>
    </source>
</evidence>
<sequence length="607" mass="66277">MAGADLVELAKRRGFFFGANGAYGGTAGFYTYGPQGAALKRNLEDAWRDRFTLREGNREIEAPTVMPEAVFEASGHLEGFDDMLVECGECGESHRADHLVEGATDVEDAEALPGEEVEELIREHGVACPSCGSPLAGRDVEDFNLMFATSIGPGDGQPGYLRPETAQGIFVEFPRLKEYARGSLPFGITQIGPAYRNEISPRGGLLRLREFTQAELEQFIDPEADEPPLHRVEDVEVRLYPATEQEDDEGEYLDTTVGEAVEAGVIGSPWVGYYVGVAQEWYERVGVDMDRFRFRQHLAGERAHYAADCWDAESEVDGDWIEIAGFAYRGDYDLSKHDAYGDDAFTVFKRYDEPKTVERATVDPDMSVLGPEFGGDAAAVAEALETLAGRDPDAFEADTVTVEVGGDGGNSDDGETREVEVETAVADFSVEEVTENGEHLTPHVVEPSFGVGRTVQTLLAHAYETDEVDGEERTYLSLAPEIAPRDAAVFPLVTNDDRLTDLADRVAADLRAAGLAVAYDDSGSIGRRYRRQDEVGTPFCVTVDRDGVEGDGPETVTVRERDSAAQVRVPVAELAEELTALRAGGEFDALVERYDSVETDVETTTRN</sequence>
<dbReference type="CDD" id="cd00774">
    <property type="entry name" value="GlyRS-like_core"/>
    <property type="match status" value="1"/>
</dbReference>
<dbReference type="SUPFAM" id="SSF52954">
    <property type="entry name" value="Class II aaRS ABD-related"/>
    <property type="match status" value="1"/>
</dbReference>
<evidence type="ECO:0000259" key="11">
    <source>
        <dbReference type="PROSITE" id="PS50862"/>
    </source>
</evidence>
<evidence type="ECO:0000256" key="9">
    <source>
        <dbReference type="ARBA" id="ARBA00023146"/>
    </source>
</evidence>
<dbReference type="Gene3D" id="3.30.930.10">
    <property type="entry name" value="Bira Bifunctional Protein, Domain 2"/>
    <property type="match status" value="1"/>
</dbReference>
<evidence type="ECO:0000256" key="3">
    <source>
        <dbReference type="ARBA" id="ARBA00012829"/>
    </source>
</evidence>
<dbReference type="InterPro" id="IPR027031">
    <property type="entry name" value="Gly-tRNA_synthase/POLG2"/>
</dbReference>
<keyword evidence="7" id="KW-0067">ATP-binding</keyword>
<name>A0A1I3CQ78_9EURY</name>
<keyword evidence="4" id="KW-0963">Cytoplasm</keyword>